<feature type="domain" description="Apple" evidence="3">
    <location>
        <begin position="96"/>
        <end position="133"/>
    </location>
</feature>
<dbReference type="EMBL" id="CAXAMN010013014">
    <property type="protein sequence ID" value="CAK9039713.1"/>
    <property type="molecule type" value="Genomic_DNA"/>
</dbReference>
<evidence type="ECO:0000256" key="1">
    <source>
        <dbReference type="SAM" id="MobiDB-lite"/>
    </source>
</evidence>
<keyword evidence="2" id="KW-1133">Transmembrane helix</keyword>
<name>A0ABP0LL92_9DINO</name>
<dbReference type="Pfam" id="PF14295">
    <property type="entry name" value="PAN_4"/>
    <property type="match status" value="2"/>
</dbReference>
<feature type="domain" description="Apple" evidence="3">
    <location>
        <begin position="188"/>
        <end position="216"/>
    </location>
</feature>
<evidence type="ECO:0000313" key="4">
    <source>
        <dbReference type="EMBL" id="CAK9039713.1"/>
    </source>
</evidence>
<accession>A0ABP0LL92</accession>
<keyword evidence="2" id="KW-0472">Membrane</keyword>
<feature type="region of interest" description="Disordered" evidence="1">
    <location>
        <begin position="313"/>
        <end position="336"/>
    </location>
</feature>
<gene>
    <name evidence="4" type="ORF">CCMP2556_LOCUS21489</name>
</gene>
<dbReference type="InterPro" id="IPR003609">
    <property type="entry name" value="Pan_app"/>
</dbReference>
<evidence type="ECO:0000256" key="2">
    <source>
        <dbReference type="SAM" id="Phobius"/>
    </source>
</evidence>
<protein>
    <recommendedName>
        <fullName evidence="3">Apple domain-containing protein</fullName>
    </recommendedName>
</protein>
<reference evidence="4 5" key="1">
    <citation type="submission" date="2024-02" db="EMBL/GenBank/DDBJ databases">
        <authorList>
            <person name="Chen Y."/>
            <person name="Shah S."/>
            <person name="Dougan E. K."/>
            <person name="Thang M."/>
            <person name="Chan C."/>
        </authorList>
    </citation>
    <scope>NUCLEOTIDE SEQUENCE [LARGE SCALE GENOMIC DNA]</scope>
</reference>
<evidence type="ECO:0000259" key="3">
    <source>
        <dbReference type="Pfam" id="PF14295"/>
    </source>
</evidence>
<organism evidence="4 5">
    <name type="scientific">Durusdinium trenchii</name>
    <dbReference type="NCBI Taxonomy" id="1381693"/>
    <lineage>
        <taxon>Eukaryota</taxon>
        <taxon>Sar</taxon>
        <taxon>Alveolata</taxon>
        <taxon>Dinophyceae</taxon>
        <taxon>Suessiales</taxon>
        <taxon>Symbiodiniaceae</taxon>
        <taxon>Durusdinium</taxon>
    </lineage>
</organism>
<keyword evidence="5" id="KW-1185">Reference proteome</keyword>
<keyword evidence="2" id="KW-0812">Transmembrane</keyword>
<sequence length="382" mass="42227">MRPALALSVLQGHISTAWKTEEGLNGQSFNALVDPRNVPDQTWPATTSEDSHKAWPAGRQPARLSAWPEKNGEIAMCWESRVLKDIHDGWPGQCVGLMLVQAPTMEKCRVSCLNQPRCPVWQFNPGQIKGGCWQGQGHHCETRNGYDAVQFSGGQRIQHGSVRVIKQMAGIEVHNLRPIGKLSNEGQSANIKRCREVCYSDILCQYWQYSQDGCQVEDPTYSTVQYPLTLEGGASTTSSYARSVVAGEFIQHYCPPRSQQPDLAALRQEKPDPLGSYANWRIVPYGILVSLVLLMLMCLAFCVLDQKENTQAPDTHADVTTPPHVHAQSSSRPSEVPLAQAPLPMQLASLPQRFFASRPVPVGAVPVRGPPMMPLSAYRPRP</sequence>
<dbReference type="Proteomes" id="UP001642484">
    <property type="component" value="Unassembled WGS sequence"/>
</dbReference>
<feature type="transmembrane region" description="Helical" evidence="2">
    <location>
        <begin position="282"/>
        <end position="304"/>
    </location>
</feature>
<evidence type="ECO:0000313" key="5">
    <source>
        <dbReference type="Proteomes" id="UP001642484"/>
    </source>
</evidence>
<comment type="caution">
    <text evidence="4">The sequence shown here is derived from an EMBL/GenBank/DDBJ whole genome shotgun (WGS) entry which is preliminary data.</text>
</comment>
<proteinExistence type="predicted"/>